<evidence type="ECO:0000256" key="1">
    <source>
        <dbReference type="SAM" id="Phobius"/>
    </source>
</evidence>
<dbReference type="EMBL" id="QSPP01000013">
    <property type="protein sequence ID" value="RGJ89543.1"/>
    <property type="molecule type" value="Genomic_DNA"/>
</dbReference>
<accession>A0A3E4JRE4</accession>
<protein>
    <submittedName>
        <fullName evidence="2">Uncharacterized protein</fullName>
    </submittedName>
</protein>
<proteinExistence type="predicted"/>
<feature type="transmembrane region" description="Helical" evidence="1">
    <location>
        <begin position="25"/>
        <end position="47"/>
    </location>
</feature>
<keyword evidence="1" id="KW-1133">Transmembrane helix</keyword>
<name>A0A3E4JRE4_PHOVU</name>
<reference evidence="2 3" key="1">
    <citation type="submission" date="2018-08" db="EMBL/GenBank/DDBJ databases">
        <title>A genome reference for cultivated species of the human gut microbiota.</title>
        <authorList>
            <person name="Zou Y."/>
            <person name="Xue W."/>
            <person name="Luo G."/>
        </authorList>
    </citation>
    <scope>NUCLEOTIDE SEQUENCE [LARGE SCALE GENOMIC DNA]</scope>
    <source>
        <strain evidence="2 3">TM05-16</strain>
    </source>
</reference>
<sequence length="98" mass="11077">MDIKSTARERLKTHLDSLSEKQRRGILIVMLVFTCIASGIVLLRAAARLTPAGERLELPFGEGCLTDTLRRLTDPLKGQKTNIYRTIKQPQQDGRQEE</sequence>
<keyword evidence="1" id="KW-0812">Transmembrane</keyword>
<evidence type="ECO:0000313" key="2">
    <source>
        <dbReference type="EMBL" id="RGJ89543.1"/>
    </source>
</evidence>
<dbReference type="AlphaFoldDB" id="A0A3E4JRE4"/>
<gene>
    <name evidence="2" type="ORF">DXD46_06615</name>
</gene>
<dbReference type="Proteomes" id="UP000260640">
    <property type="component" value="Unassembled WGS sequence"/>
</dbReference>
<evidence type="ECO:0000313" key="3">
    <source>
        <dbReference type="Proteomes" id="UP000260640"/>
    </source>
</evidence>
<keyword evidence="1" id="KW-0472">Membrane</keyword>
<comment type="caution">
    <text evidence="2">The sequence shown here is derived from an EMBL/GenBank/DDBJ whole genome shotgun (WGS) entry which is preliminary data.</text>
</comment>
<organism evidence="2 3">
    <name type="scientific">Phocaeicola vulgatus</name>
    <name type="common">Bacteroides vulgatus</name>
    <dbReference type="NCBI Taxonomy" id="821"/>
    <lineage>
        <taxon>Bacteria</taxon>
        <taxon>Pseudomonadati</taxon>
        <taxon>Bacteroidota</taxon>
        <taxon>Bacteroidia</taxon>
        <taxon>Bacteroidales</taxon>
        <taxon>Bacteroidaceae</taxon>
        <taxon>Phocaeicola</taxon>
    </lineage>
</organism>
<dbReference type="RefSeq" id="WP_117699709.1">
    <property type="nucleotide sequence ID" value="NZ_QSPP01000013.1"/>
</dbReference>